<name>A0ABW2TLA8_9PSEU</name>
<dbReference type="EMBL" id="JBHTEY010000004">
    <property type="protein sequence ID" value="MFC7614520.1"/>
    <property type="molecule type" value="Genomic_DNA"/>
</dbReference>
<proteinExistence type="predicted"/>
<evidence type="ECO:0000313" key="2">
    <source>
        <dbReference type="EMBL" id="MFC7614520.1"/>
    </source>
</evidence>
<protein>
    <recommendedName>
        <fullName evidence="4">Ca2+-binding protein, RTX toxin-related</fullName>
    </recommendedName>
</protein>
<comment type="caution">
    <text evidence="2">The sequence shown here is derived from an EMBL/GenBank/DDBJ whole genome shotgun (WGS) entry which is preliminary data.</text>
</comment>
<organism evidence="2 3">
    <name type="scientific">Actinokineospora soli</name>
    <dbReference type="NCBI Taxonomy" id="1048753"/>
    <lineage>
        <taxon>Bacteria</taxon>
        <taxon>Bacillati</taxon>
        <taxon>Actinomycetota</taxon>
        <taxon>Actinomycetes</taxon>
        <taxon>Pseudonocardiales</taxon>
        <taxon>Pseudonocardiaceae</taxon>
        <taxon>Actinokineospora</taxon>
    </lineage>
</organism>
<keyword evidence="3" id="KW-1185">Reference proteome</keyword>
<feature type="region of interest" description="Disordered" evidence="1">
    <location>
        <begin position="1"/>
        <end position="22"/>
    </location>
</feature>
<dbReference type="Proteomes" id="UP001596512">
    <property type="component" value="Unassembled WGS sequence"/>
</dbReference>
<feature type="compositionally biased region" description="Basic and acidic residues" evidence="1">
    <location>
        <begin position="1"/>
        <end position="16"/>
    </location>
</feature>
<evidence type="ECO:0000313" key="3">
    <source>
        <dbReference type="Proteomes" id="UP001596512"/>
    </source>
</evidence>
<gene>
    <name evidence="2" type="ORF">ACFQV2_14295</name>
</gene>
<evidence type="ECO:0008006" key="4">
    <source>
        <dbReference type="Google" id="ProtNLM"/>
    </source>
</evidence>
<sequence length="1491" mass="155539">MKKDPAAEPVDMDKASADASGTGAEYGAKTLKVTGAKWGENQWAGRRVVAGTSAGEVESNTADTITLKSDWIGGKPLNTTPFLISGEEAHPGAVTFANLLDDGAGHGIVNANAEQTFAKVNPSYQASLTLVLDLQDPKFGQDCVGFLGNTKPCPFVDEGLFKTDVQYLPLNTDRVLIRTGKPLFTADFPVTSKVDLTANAGFFKVRLTGELALCNSTLAENCKSGTPTGNMLSVGLKPFGDDPDKDVRIGQLFKALVDNPAALLDVDVNVRAFADATVSLPGAENFLPQGATTKFTAKWADLTDPATRSFDLADLSEVFKLDFDANDPKALFTALVKTLQTMSTQLAEANPNAAPFDTEIPGLGKSLRDLMLADESNSGPDVSYGANTLVDASRSGASAFKNAVGRTVVVGTEIGVVKEVSADGKTLTMASNWATTPDKGAPYMMRSALDDATDRMLAKVPDNIQDAVALLNQMMGTDAVKFRYLETGGEPNLVLDVDWTRAYRAAAPIRLSLGTLNGSGQTFAGAEATGLAQVDVTGRIKVGLVVPLKAGAGPTDAASLKVLEDSSITLNAAAELKDGVVKGVIGPLSIALGNPTAGAPANEKARAKADLSLALAKPGAVANTPVTFSAFLGSIGAVFNETNKPVDCGENLTTKLMVCGDFPIYLNNSGAPNGWSNIGKIALRLPDSQNAADLVNIGGALPSPDEAKQELELPADLADQLKNAILDFANFGDGIEGYLAKVEAAFRLASFEGKLPLIGDDLQQGSAFIADLRSALRTEIWDKLPGGGRPVTATDFKNFVNDKLDDALGAAGMSVADVDVDFSCTATLKPAGQPGVTPTIEQTDPAQATATWRYKVVAYQGSGAGTAGDTKASPERSVTGAATLKVGKSFNTVTWQSVQYATGYKVLRRGPGDTEFKLVKNVGAQLKYVDEGTDAPTAYTEVQTEPPLDPCPGAFIDGVVLEFTAQRGIVSADQGCTSTGAPKPCIGDGEKIPLDIGIPGLAIRQGSGNASGIEYGVGFALHFRMGLNKQNGFFINTHDAWGPENKPRPELQVGLGFSLPAKMTAELAFIKIDVENATTPAAKLFAGAFQIDLRSKKDEKPCLAGVADGAEGQACAEDLNAKLTFADLGGGAPIGDLFGVSIKGAVKVDWKLNAHVDSAFPGVRARFQMDWSFDNKDPKFAGAPNIAFTEVGISAGSFFEGLLADVVKEMKRVTGPLQPVVDTLYAPIPVLSDLSRMAGGDDVSLVTLAKAFNTLAGLPSLDFVDTIKAVIEFINRLPSCVPPADCFIPIGSFELDGGKALATSNSPTTADKMYKAVKDTGGGVLDEADGAVIKGAMNDKNQTKDGGGVKQAVFGSGGSEGDAEKSGFKFPILDNPASAFNLLMGGDVTLVEFDSGPLTLGFSWRQAFGPVYAPPPVFVTLAGSASVTLRVRAGLDTYGIRKAVEAAQNGQDIDGLDVLDGLFFKTVDDAGKPVPVVQLTGEIAAGPRSAP</sequence>
<evidence type="ECO:0000256" key="1">
    <source>
        <dbReference type="SAM" id="MobiDB-lite"/>
    </source>
</evidence>
<accession>A0ABW2TLA8</accession>
<reference evidence="3" key="1">
    <citation type="journal article" date="2019" name="Int. J. Syst. Evol. Microbiol.">
        <title>The Global Catalogue of Microorganisms (GCM) 10K type strain sequencing project: providing services to taxonomists for standard genome sequencing and annotation.</title>
        <authorList>
            <consortium name="The Broad Institute Genomics Platform"/>
            <consortium name="The Broad Institute Genome Sequencing Center for Infectious Disease"/>
            <person name="Wu L."/>
            <person name="Ma J."/>
        </authorList>
    </citation>
    <scope>NUCLEOTIDE SEQUENCE [LARGE SCALE GENOMIC DNA]</scope>
    <source>
        <strain evidence="3">JCM 17695</strain>
    </source>
</reference>